<dbReference type="RefSeq" id="WP_211550644.1">
    <property type="nucleotide sequence ID" value="NZ_JAGTUF010000018.1"/>
</dbReference>
<gene>
    <name evidence="1" type="ORF">KEC16_15730</name>
</gene>
<protein>
    <submittedName>
        <fullName evidence="1">Uncharacterized protein</fullName>
    </submittedName>
</protein>
<proteinExistence type="predicted"/>
<dbReference type="Proteomes" id="UP000680714">
    <property type="component" value="Unassembled WGS sequence"/>
</dbReference>
<keyword evidence="2" id="KW-1185">Reference proteome</keyword>
<evidence type="ECO:0000313" key="1">
    <source>
        <dbReference type="EMBL" id="MBR9973173.1"/>
    </source>
</evidence>
<sequence length="79" mass="8630">MADKAARCIPTSRLTSASAGCHAPLGMHDEVNRLFDSFFPAAFGRGWFDLDPWRPGVFRVVDDTAAPEVAAGEVENNRH</sequence>
<dbReference type="EMBL" id="JAGTUF010000018">
    <property type="protein sequence ID" value="MBR9973173.1"/>
    <property type="molecule type" value="Genomic_DNA"/>
</dbReference>
<accession>A0ABS5IHJ6</accession>
<evidence type="ECO:0000313" key="2">
    <source>
        <dbReference type="Proteomes" id="UP000680714"/>
    </source>
</evidence>
<name>A0ABS5IHJ6_9PROT</name>
<organism evidence="1 2">
    <name type="scientific">Magnetospirillum sulfuroxidans</name>
    <dbReference type="NCBI Taxonomy" id="611300"/>
    <lineage>
        <taxon>Bacteria</taxon>
        <taxon>Pseudomonadati</taxon>
        <taxon>Pseudomonadota</taxon>
        <taxon>Alphaproteobacteria</taxon>
        <taxon>Rhodospirillales</taxon>
        <taxon>Rhodospirillaceae</taxon>
        <taxon>Magnetospirillum</taxon>
    </lineage>
</organism>
<comment type="caution">
    <text evidence="1">The sequence shown here is derived from an EMBL/GenBank/DDBJ whole genome shotgun (WGS) entry which is preliminary data.</text>
</comment>
<reference evidence="1 2" key="1">
    <citation type="submission" date="2021-04" db="EMBL/GenBank/DDBJ databases">
        <title>Magnetospirillum sulfuroxidans sp. nov., a facultative chemolithoautotrophic sulfur-oxidizing alphaproteobacterium isolated from freshwater sediment and proposals for Paramagetospirillum gen. nov., and Magnetospirillaceae fam. nov.</title>
        <authorList>
            <person name="Koziaeva V."/>
            <person name="Geelhoed J.S."/>
            <person name="Sorokin D.Y."/>
            <person name="Grouzdev D.S."/>
        </authorList>
    </citation>
    <scope>NUCLEOTIDE SEQUENCE [LARGE SCALE GENOMIC DNA]</scope>
    <source>
        <strain evidence="1 2">J10</strain>
    </source>
</reference>